<accession>A0A927AWY2</accession>
<dbReference type="SUPFAM" id="SSF82171">
    <property type="entry name" value="DPP6 N-terminal domain-like"/>
    <property type="match status" value="1"/>
</dbReference>
<protein>
    <submittedName>
        <fullName evidence="1">Uncharacterized protein</fullName>
    </submittedName>
</protein>
<comment type="caution">
    <text evidence="1">The sequence shown here is derived from an EMBL/GenBank/DDBJ whole genome shotgun (WGS) entry which is preliminary data.</text>
</comment>
<dbReference type="EMBL" id="JACXAA010000001">
    <property type="protein sequence ID" value="MBD2751265.1"/>
    <property type="molecule type" value="Genomic_DNA"/>
</dbReference>
<reference evidence="1" key="1">
    <citation type="submission" date="2020-09" db="EMBL/GenBank/DDBJ databases">
        <authorList>
            <person name="Kim M.K."/>
        </authorList>
    </citation>
    <scope>NUCLEOTIDE SEQUENCE</scope>
    <source>
        <strain evidence="1">BT704</strain>
    </source>
</reference>
<organism evidence="1 2">
    <name type="scientific">Spirosoma validum</name>
    <dbReference type="NCBI Taxonomy" id="2771355"/>
    <lineage>
        <taxon>Bacteria</taxon>
        <taxon>Pseudomonadati</taxon>
        <taxon>Bacteroidota</taxon>
        <taxon>Cytophagia</taxon>
        <taxon>Cytophagales</taxon>
        <taxon>Cytophagaceae</taxon>
        <taxon>Spirosoma</taxon>
    </lineage>
</organism>
<dbReference type="InterPro" id="IPR011042">
    <property type="entry name" value="6-blade_b-propeller_TolB-like"/>
</dbReference>
<keyword evidence="2" id="KW-1185">Reference proteome</keyword>
<proteinExistence type="predicted"/>
<dbReference type="Proteomes" id="UP000653797">
    <property type="component" value="Unassembled WGS sequence"/>
</dbReference>
<sequence>MNVVSTLFIASFFVASSVRIPFPAESVVARKYLRQLSADDPLKKRKAGSPLDHLPKNIDVLTGFGERADFSPDNKRIAFMTKSFGDAMVLDLATRQVKCLTCNVPAAVFLRVMHLSNGDYILIGPEKFEDIRISRSRDNELWYLSKVPGSKPIKLGVHMSEGMAISKKSMKIAYSQVHDQAPELAEKASRLVVCEVDLSGGAPKLVNKKTVYEGTGYPFEAQDFFDNDSKMTFVRYEPVRDEAGKQTGLNASTMTLDLKTNEVVNHSQKPNTYNECEGIFPDGKYALVEADRQCDWLGGKRGPANIDIWKLKLDGTGKDFVRLTNFNDYEGGKASNPVVSGDGKYMAFQLANTADPAGVGYGLLLYKF</sequence>
<evidence type="ECO:0000313" key="1">
    <source>
        <dbReference type="EMBL" id="MBD2751265.1"/>
    </source>
</evidence>
<dbReference type="RefSeq" id="WP_191036919.1">
    <property type="nucleotide sequence ID" value="NZ_JACXAA010000001.1"/>
</dbReference>
<dbReference type="AlphaFoldDB" id="A0A927AWY2"/>
<evidence type="ECO:0000313" key="2">
    <source>
        <dbReference type="Proteomes" id="UP000653797"/>
    </source>
</evidence>
<gene>
    <name evidence="1" type="ORF">IC230_00055</name>
</gene>
<name>A0A927AWY2_9BACT</name>
<dbReference type="Gene3D" id="2.120.10.30">
    <property type="entry name" value="TolB, C-terminal domain"/>
    <property type="match status" value="1"/>
</dbReference>